<dbReference type="EMBL" id="BAABKP010000002">
    <property type="protein sequence ID" value="GAA4796703.1"/>
    <property type="molecule type" value="Genomic_DNA"/>
</dbReference>
<evidence type="ECO:0000313" key="4">
    <source>
        <dbReference type="Proteomes" id="UP001500187"/>
    </source>
</evidence>
<feature type="region of interest" description="Disordered" evidence="1">
    <location>
        <begin position="129"/>
        <end position="152"/>
    </location>
</feature>
<reference evidence="4" key="1">
    <citation type="journal article" date="2019" name="Int. J. Syst. Evol. Microbiol.">
        <title>The Global Catalogue of Microorganisms (GCM) 10K type strain sequencing project: providing services to taxonomists for standard genome sequencing and annotation.</title>
        <authorList>
            <consortium name="The Broad Institute Genomics Platform"/>
            <consortium name="The Broad Institute Genome Sequencing Center for Infectious Disease"/>
            <person name="Wu L."/>
            <person name="Ma J."/>
        </authorList>
    </citation>
    <scope>NUCLEOTIDE SEQUENCE [LARGE SCALE GENOMIC DNA]</scope>
    <source>
        <strain evidence="4">JCM 18541</strain>
    </source>
</reference>
<feature type="domain" description="ParB-like N-terminal" evidence="2">
    <location>
        <begin position="7"/>
        <end position="92"/>
    </location>
</feature>
<comment type="caution">
    <text evidence="3">The sequence shown here is derived from an EMBL/GenBank/DDBJ whole genome shotgun (WGS) entry which is preliminary data.</text>
</comment>
<dbReference type="Proteomes" id="UP001500187">
    <property type="component" value="Unassembled WGS sequence"/>
</dbReference>
<dbReference type="SUPFAM" id="SSF110849">
    <property type="entry name" value="ParB/Sulfiredoxin"/>
    <property type="match status" value="1"/>
</dbReference>
<dbReference type="InterPro" id="IPR003115">
    <property type="entry name" value="ParB_N"/>
</dbReference>
<name>A0ABP9BJY6_9MICC</name>
<keyword evidence="4" id="KW-1185">Reference proteome</keyword>
<dbReference type="PANTHER" id="PTHR33375">
    <property type="entry name" value="CHROMOSOME-PARTITIONING PROTEIN PARB-RELATED"/>
    <property type="match status" value="1"/>
</dbReference>
<evidence type="ECO:0000259" key="2">
    <source>
        <dbReference type="SMART" id="SM00470"/>
    </source>
</evidence>
<proteinExistence type="predicted"/>
<evidence type="ECO:0000256" key="1">
    <source>
        <dbReference type="SAM" id="MobiDB-lite"/>
    </source>
</evidence>
<feature type="compositionally biased region" description="Basic and acidic residues" evidence="1">
    <location>
        <begin position="317"/>
        <end position="332"/>
    </location>
</feature>
<dbReference type="Pfam" id="PF02195">
    <property type="entry name" value="ParB_N"/>
    <property type="match status" value="1"/>
</dbReference>
<dbReference type="InterPro" id="IPR050336">
    <property type="entry name" value="Chromosome_partition/occlusion"/>
</dbReference>
<dbReference type="InterPro" id="IPR036086">
    <property type="entry name" value="ParB/Sulfiredoxin_sf"/>
</dbReference>
<accession>A0ABP9BJY6</accession>
<evidence type="ECO:0000313" key="3">
    <source>
        <dbReference type="EMBL" id="GAA4796703.1"/>
    </source>
</evidence>
<organism evidence="3 4">
    <name type="scientific">Rothia endophytica</name>
    <dbReference type="NCBI Taxonomy" id="1324766"/>
    <lineage>
        <taxon>Bacteria</taxon>
        <taxon>Bacillati</taxon>
        <taxon>Actinomycetota</taxon>
        <taxon>Actinomycetes</taxon>
        <taxon>Micrococcales</taxon>
        <taxon>Micrococcaceae</taxon>
        <taxon>Rothia</taxon>
    </lineage>
</organism>
<protein>
    <recommendedName>
        <fullName evidence="2">ParB-like N-terminal domain-containing protein</fullName>
    </recommendedName>
</protein>
<dbReference type="Gene3D" id="3.90.1530.30">
    <property type="match status" value="1"/>
</dbReference>
<dbReference type="PANTHER" id="PTHR33375:SF1">
    <property type="entry name" value="CHROMOSOME-PARTITIONING PROTEIN PARB-RELATED"/>
    <property type="match status" value="1"/>
</dbReference>
<dbReference type="SMART" id="SM00470">
    <property type="entry name" value="ParB"/>
    <property type="match status" value="1"/>
</dbReference>
<sequence length="354" mass="38539">MVMSIELQRTVESIQVGARHRADLGDIQALADSIREHGLLQPITVTPEGVLVCGRRRLEAIRLLHWRTVSVWVRSGVSTRLGHLLAEQDENAHRKPLNQLEAAALYRELKQLMTEDAQRRDVVTRFSAENQPGADGGAKLAPPSGGVGGRSRAQAARMVTGRASYTTLEKISAIQAMAENPENPEALREQATTELAGIEAGGPVDPAYQRLRGQVEQADASRQASLRAMAQEAVARVTAAGRTKPRTHTSARPAVVPGRWPVTAFVQTWTSLAEWWTHYDVDELARDLTEEQAGIFLDVADGTSAFAARLRISLDTTGHDVETTTEEPRTDEDTGPGADAESGESVSRQHLRAL</sequence>
<feature type="region of interest" description="Disordered" evidence="1">
    <location>
        <begin position="317"/>
        <end position="354"/>
    </location>
</feature>
<gene>
    <name evidence="3" type="ORF">GCM10023352_15230</name>
</gene>